<name>A0A4R4FGN6_9FIRM</name>
<protein>
    <recommendedName>
        <fullName evidence="10">Phosphate transport system permease protein</fullName>
    </recommendedName>
</protein>
<feature type="domain" description="ABC transmembrane type-1" evidence="11">
    <location>
        <begin position="68"/>
        <end position="287"/>
    </location>
</feature>
<dbReference type="InterPro" id="IPR000515">
    <property type="entry name" value="MetI-like"/>
</dbReference>
<dbReference type="PROSITE" id="PS50928">
    <property type="entry name" value="ABC_TM1"/>
    <property type="match status" value="1"/>
</dbReference>
<dbReference type="AlphaFoldDB" id="A0A4R4FGN6"/>
<evidence type="ECO:0000256" key="7">
    <source>
        <dbReference type="ARBA" id="ARBA00022989"/>
    </source>
</evidence>
<feature type="transmembrane region" description="Helical" evidence="9">
    <location>
        <begin position="152"/>
        <end position="172"/>
    </location>
</feature>
<dbReference type="InterPro" id="IPR051124">
    <property type="entry name" value="Phosphate_Transport_Permease"/>
</dbReference>
<sequence length="297" mass="31816">MKAKAWKENFMRGVFFIAACASVLAVALICIFLFANGVPAMKEIGFMKFLSGEMWRPKNNIYGIFPMIIGSLYVTAGAILFGVPIGILTSVFMAKYCPKRIYKPLKSATELLAGIPSVVYGFFGLVVLVPWIRELGRTLKGMGLISSSGNGNGILTASLLLGMMILPTVIGVTESAIRAVPDHYYEGAVALGATHERAIFRVILPAAKSGVVAGVVLGVGRAIGETMAVIMVAGNQARMPSGIFRGIRTLTANIVLEMGYAADLHREALIATGVVLFVFILLINFCVALLNRRSSHE</sequence>
<evidence type="ECO:0000256" key="2">
    <source>
        <dbReference type="ARBA" id="ARBA00007069"/>
    </source>
</evidence>
<proteinExistence type="inferred from homology"/>
<comment type="subcellular location">
    <subcellularLocation>
        <location evidence="1 9">Cell membrane</location>
        <topology evidence="1 9">Multi-pass membrane protein</topology>
    </subcellularLocation>
</comment>
<dbReference type="Gene3D" id="1.10.3720.10">
    <property type="entry name" value="MetI-like"/>
    <property type="match status" value="1"/>
</dbReference>
<evidence type="ECO:0000256" key="5">
    <source>
        <dbReference type="ARBA" id="ARBA00022592"/>
    </source>
</evidence>
<dbReference type="PANTHER" id="PTHR30425:SF1">
    <property type="entry name" value="PHOSPHATE TRANSPORT SYSTEM PERMEASE PROTEIN PSTC"/>
    <property type="match status" value="1"/>
</dbReference>
<evidence type="ECO:0000256" key="10">
    <source>
        <dbReference type="RuleBase" id="RU363054"/>
    </source>
</evidence>
<dbReference type="GO" id="GO:0005886">
    <property type="term" value="C:plasma membrane"/>
    <property type="evidence" value="ECO:0007669"/>
    <property type="project" value="UniProtKB-SubCell"/>
</dbReference>
<dbReference type="CDD" id="cd06261">
    <property type="entry name" value="TM_PBP2"/>
    <property type="match status" value="1"/>
</dbReference>
<evidence type="ECO:0000256" key="3">
    <source>
        <dbReference type="ARBA" id="ARBA00022448"/>
    </source>
</evidence>
<reference evidence="12 13" key="1">
    <citation type="journal article" date="2016" name="Nat. Microbiol.">
        <title>The Mouse Intestinal Bacterial Collection (miBC) provides host-specific insight into cultured diversity and functional potential of the gut microbiota.</title>
        <authorList>
            <person name="Lagkouvardos I."/>
            <person name="Pukall R."/>
            <person name="Abt B."/>
            <person name="Foesel B.U."/>
            <person name="Meier-Kolthoff J.P."/>
            <person name="Kumar N."/>
            <person name="Bresciani A."/>
            <person name="Martinez I."/>
            <person name="Just S."/>
            <person name="Ziegler C."/>
            <person name="Brugiroux S."/>
            <person name="Garzetti D."/>
            <person name="Wenning M."/>
            <person name="Bui T.P."/>
            <person name="Wang J."/>
            <person name="Hugenholtz F."/>
            <person name="Plugge C.M."/>
            <person name="Peterson D.A."/>
            <person name="Hornef M.W."/>
            <person name="Baines J.F."/>
            <person name="Smidt H."/>
            <person name="Walter J."/>
            <person name="Kristiansen K."/>
            <person name="Nielsen H.B."/>
            <person name="Haller D."/>
            <person name="Overmann J."/>
            <person name="Stecher B."/>
            <person name="Clavel T."/>
        </authorList>
    </citation>
    <scope>NUCLEOTIDE SEQUENCE [LARGE SCALE GENOMIC DNA]</scope>
    <source>
        <strain evidence="12 13">DSM 28560</strain>
    </source>
</reference>
<evidence type="ECO:0000313" key="13">
    <source>
        <dbReference type="Proteomes" id="UP000295710"/>
    </source>
</evidence>
<dbReference type="Proteomes" id="UP000295710">
    <property type="component" value="Unassembled WGS sequence"/>
</dbReference>
<keyword evidence="6 9" id="KW-0812">Transmembrane</keyword>
<keyword evidence="13" id="KW-1185">Reference proteome</keyword>
<evidence type="ECO:0000259" key="11">
    <source>
        <dbReference type="PROSITE" id="PS50928"/>
    </source>
</evidence>
<evidence type="ECO:0000256" key="9">
    <source>
        <dbReference type="RuleBase" id="RU363032"/>
    </source>
</evidence>
<keyword evidence="3 9" id="KW-0813">Transport</keyword>
<dbReference type="NCBIfam" id="TIGR02138">
    <property type="entry name" value="phosphate_pstC"/>
    <property type="match status" value="1"/>
</dbReference>
<evidence type="ECO:0000256" key="6">
    <source>
        <dbReference type="ARBA" id="ARBA00022692"/>
    </source>
</evidence>
<keyword evidence="8 9" id="KW-0472">Membrane</keyword>
<evidence type="ECO:0000256" key="4">
    <source>
        <dbReference type="ARBA" id="ARBA00022475"/>
    </source>
</evidence>
<dbReference type="SUPFAM" id="SSF161098">
    <property type="entry name" value="MetI-like"/>
    <property type="match status" value="1"/>
</dbReference>
<dbReference type="RefSeq" id="WP_132275720.1">
    <property type="nucleotide sequence ID" value="NZ_JAOBST010000021.1"/>
</dbReference>
<comment type="caution">
    <text evidence="12">The sequence shown here is derived from an EMBL/GenBank/DDBJ whole genome shotgun (WGS) entry which is preliminary data.</text>
</comment>
<comment type="function">
    <text evidence="10">Part of the binding-protein-dependent transport system for phosphate; probably responsible for the translocation of the substrate across the membrane.</text>
</comment>
<evidence type="ECO:0000313" key="12">
    <source>
        <dbReference type="EMBL" id="TDA22651.1"/>
    </source>
</evidence>
<gene>
    <name evidence="12" type="primary">pstC</name>
    <name evidence="12" type="ORF">E1963_04395</name>
</gene>
<dbReference type="InterPro" id="IPR035906">
    <property type="entry name" value="MetI-like_sf"/>
</dbReference>
<dbReference type="GO" id="GO:0005315">
    <property type="term" value="F:phosphate transmembrane transporter activity"/>
    <property type="evidence" value="ECO:0007669"/>
    <property type="project" value="InterPro"/>
</dbReference>
<organism evidence="12 13">
    <name type="scientific">Extibacter muris</name>
    <dbReference type="NCBI Taxonomy" id="1796622"/>
    <lineage>
        <taxon>Bacteria</taxon>
        <taxon>Bacillati</taxon>
        <taxon>Bacillota</taxon>
        <taxon>Clostridia</taxon>
        <taxon>Lachnospirales</taxon>
        <taxon>Lachnospiraceae</taxon>
        <taxon>Extibacter</taxon>
    </lineage>
</organism>
<keyword evidence="4 10" id="KW-1003">Cell membrane</keyword>
<dbReference type="GO" id="GO:0006817">
    <property type="term" value="P:phosphate ion transport"/>
    <property type="evidence" value="ECO:0007669"/>
    <property type="project" value="UniProtKB-KW"/>
</dbReference>
<keyword evidence="5 10" id="KW-0592">Phosphate transport</keyword>
<comment type="caution">
    <text evidence="10">Lacks conserved residue(s) required for the propagation of feature annotation.</text>
</comment>
<keyword evidence="7 9" id="KW-1133">Transmembrane helix</keyword>
<feature type="transmembrane region" description="Helical" evidence="9">
    <location>
        <begin position="268"/>
        <end position="290"/>
    </location>
</feature>
<dbReference type="Pfam" id="PF00528">
    <property type="entry name" value="BPD_transp_1"/>
    <property type="match status" value="1"/>
</dbReference>
<feature type="transmembrane region" description="Helical" evidence="9">
    <location>
        <begin position="111"/>
        <end position="132"/>
    </location>
</feature>
<feature type="transmembrane region" description="Helical" evidence="9">
    <location>
        <begin position="61"/>
        <end position="91"/>
    </location>
</feature>
<evidence type="ECO:0000256" key="8">
    <source>
        <dbReference type="ARBA" id="ARBA00023136"/>
    </source>
</evidence>
<evidence type="ECO:0000256" key="1">
    <source>
        <dbReference type="ARBA" id="ARBA00004651"/>
    </source>
</evidence>
<comment type="similarity">
    <text evidence="2 10">Belongs to the binding-protein-dependent transport system permease family. CysTW subfamily.</text>
</comment>
<dbReference type="PANTHER" id="PTHR30425">
    <property type="entry name" value="PHOSPHATE TRANSPORT SYSTEM PERMEASE PROTEIN PST"/>
    <property type="match status" value="1"/>
</dbReference>
<accession>A0A4R4FGN6</accession>
<dbReference type="EMBL" id="SMMX01000003">
    <property type="protein sequence ID" value="TDA22651.1"/>
    <property type="molecule type" value="Genomic_DNA"/>
</dbReference>
<dbReference type="InterPro" id="IPR011864">
    <property type="entry name" value="Phosphate_PstC"/>
</dbReference>